<evidence type="ECO:0000256" key="5">
    <source>
        <dbReference type="ARBA" id="ARBA00022989"/>
    </source>
</evidence>
<comment type="caution">
    <text evidence="9">The sequence shown here is derived from an EMBL/GenBank/DDBJ whole genome shotgun (WGS) entry which is preliminary data.</text>
</comment>
<dbReference type="Gene3D" id="1.20.1080.10">
    <property type="entry name" value="Glycerol uptake facilitator protein"/>
    <property type="match status" value="1"/>
</dbReference>
<dbReference type="Pfam" id="PF00230">
    <property type="entry name" value="MIP"/>
    <property type="match status" value="1"/>
</dbReference>
<dbReference type="InterPro" id="IPR022357">
    <property type="entry name" value="MIP_CS"/>
</dbReference>
<accession>A0AAV4HNA6</accession>
<name>A0AAV4HNA6_9GAST</name>
<feature type="transmembrane region" description="Helical" evidence="8">
    <location>
        <begin position="271"/>
        <end position="292"/>
    </location>
</feature>
<keyword evidence="4 7" id="KW-0812">Transmembrane</keyword>
<dbReference type="InterPro" id="IPR023271">
    <property type="entry name" value="Aquaporin-like"/>
</dbReference>
<evidence type="ECO:0000256" key="6">
    <source>
        <dbReference type="ARBA" id="ARBA00023136"/>
    </source>
</evidence>
<feature type="transmembrane region" description="Helical" evidence="8">
    <location>
        <begin position="134"/>
        <end position="154"/>
    </location>
</feature>
<organism evidence="9 10">
    <name type="scientific">Elysia marginata</name>
    <dbReference type="NCBI Taxonomy" id="1093978"/>
    <lineage>
        <taxon>Eukaryota</taxon>
        <taxon>Metazoa</taxon>
        <taxon>Spiralia</taxon>
        <taxon>Lophotrochozoa</taxon>
        <taxon>Mollusca</taxon>
        <taxon>Gastropoda</taxon>
        <taxon>Heterobranchia</taxon>
        <taxon>Euthyneura</taxon>
        <taxon>Panpulmonata</taxon>
        <taxon>Sacoglossa</taxon>
        <taxon>Placobranchoidea</taxon>
        <taxon>Plakobranchidae</taxon>
        <taxon>Elysia</taxon>
    </lineage>
</organism>
<dbReference type="GO" id="GO:0005886">
    <property type="term" value="C:plasma membrane"/>
    <property type="evidence" value="ECO:0007669"/>
    <property type="project" value="TreeGrafter"/>
</dbReference>
<sequence length="301" mass="31266">MISYNSLNDSVTLHKTLDSDKSYQPSSVAEWSRLSKDHNKRTMSENEPLLNSRNQVGYEDKSDMRIEPAGGFFEQTVRPCLGEFFGVTLFVFIGTMSVNGAGGLLGVAIAHGLMIALLVAALGSVSGGHINPAVTLGVLCAGGIGPFNAILYIVSQLIGSITGAALTRGTLSQAAFVNISGGATLLGTNSTVEEGLLAEIVLTAILILTVLLTAVDPSTKSSLAPLAIGFAVIVCILAGGPISGASLNPARSLGPAVAMTTYSSNVWENHWLYWAGPAVGAVFAAVVHRLILAGPEKRVLF</sequence>
<protein>
    <submittedName>
        <fullName evidence="9">Aquaporin-8-like</fullName>
    </submittedName>
</protein>
<feature type="transmembrane region" description="Helical" evidence="8">
    <location>
        <begin position="196"/>
        <end position="215"/>
    </location>
</feature>
<evidence type="ECO:0000256" key="2">
    <source>
        <dbReference type="ARBA" id="ARBA00006175"/>
    </source>
</evidence>
<dbReference type="EMBL" id="BMAT01012799">
    <property type="protein sequence ID" value="GFR99371.1"/>
    <property type="molecule type" value="Genomic_DNA"/>
</dbReference>
<gene>
    <name evidence="9" type="ORF">ElyMa_006372700</name>
</gene>
<proteinExistence type="inferred from homology"/>
<dbReference type="AlphaFoldDB" id="A0AAV4HNA6"/>
<evidence type="ECO:0000256" key="1">
    <source>
        <dbReference type="ARBA" id="ARBA00004141"/>
    </source>
</evidence>
<evidence type="ECO:0000256" key="7">
    <source>
        <dbReference type="RuleBase" id="RU000477"/>
    </source>
</evidence>
<keyword evidence="10" id="KW-1185">Reference proteome</keyword>
<dbReference type="GO" id="GO:0015250">
    <property type="term" value="F:water channel activity"/>
    <property type="evidence" value="ECO:0007669"/>
    <property type="project" value="TreeGrafter"/>
</dbReference>
<dbReference type="PANTHER" id="PTHR19139:SF284">
    <property type="entry name" value="AQUAPORIN"/>
    <property type="match status" value="1"/>
</dbReference>
<keyword evidence="6 8" id="KW-0472">Membrane</keyword>
<keyword evidence="5 8" id="KW-1133">Transmembrane helix</keyword>
<dbReference type="PROSITE" id="PS00221">
    <property type="entry name" value="MIP"/>
    <property type="match status" value="1"/>
</dbReference>
<comment type="subcellular location">
    <subcellularLocation>
        <location evidence="1">Membrane</location>
        <topology evidence="1">Multi-pass membrane protein</topology>
    </subcellularLocation>
</comment>
<dbReference type="PRINTS" id="PR00783">
    <property type="entry name" value="MINTRINSICP"/>
</dbReference>
<comment type="similarity">
    <text evidence="2 7">Belongs to the MIP/aquaporin (TC 1.A.8) family.</text>
</comment>
<dbReference type="InterPro" id="IPR034294">
    <property type="entry name" value="Aquaporin_transptr"/>
</dbReference>
<evidence type="ECO:0000313" key="10">
    <source>
        <dbReference type="Proteomes" id="UP000762676"/>
    </source>
</evidence>
<dbReference type="FunFam" id="1.20.1080.10:FF:000019">
    <property type="entry name" value="AQuaPorin or aquaglyceroporin related"/>
    <property type="match status" value="1"/>
</dbReference>
<feature type="transmembrane region" description="Helical" evidence="8">
    <location>
        <begin position="104"/>
        <end position="122"/>
    </location>
</feature>
<feature type="transmembrane region" description="Helical" evidence="8">
    <location>
        <begin position="222"/>
        <end position="242"/>
    </location>
</feature>
<evidence type="ECO:0000313" key="9">
    <source>
        <dbReference type="EMBL" id="GFR99371.1"/>
    </source>
</evidence>
<dbReference type="InterPro" id="IPR000425">
    <property type="entry name" value="MIP"/>
</dbReference>
<evidence type="ECO:0000256" key="3">
    <source>
        <dbReference type="ARBA" id="ARBA00022448"/>
    </source>
</evidence>
<dbReference type="PANTHER" id="PTHR19139">
    <property type="entry name" value="AQUAPORIN TRANSPORTER"/>
    <property type="match status" value="1"/>
</dbReference>
<dbReference type="Proteomes" id="UP000762676">
    <property type="component" value="Unassembled WGS sequence"/>
</dbReference>
<evidence type="ECO:0000256" key="8">
    <source>
        <dbReference type="SAM" id="Phobius"/>
    </source>
</evidence>
<dbReference type="SUPFAM" id="SSF81338">
    <property type="entry name" value="Aquaporin-like"/>
    <property type="match status" value="1"/>
</dbReference>
<keyword evidence="3 7" id="KW-0813">Transport</keyword>
<evidence type="ECO:0000256" key="4">
    <source>
        <dbReference type="ARBA" id="ARBA00022692"/>
    </source>
</evidence>
<dbReference type="CDD" id="cd00333">
    <property type="entry name" value="MIP"/>
    <property type="match status" value="1"/>
</dbReference>
<reference evidence="9 10" key="1">
    <citation type="journal article" date="2021" name="Elife">
        <title>Chloroplast acquisition without the gene transfer in kleptoplastic sea slugs, Plakobranchus ocellatus.</title>
        <authorList>
            <person name="Maeda T."/>
            <person name="Takahashi S."/>
            <person name="Yoshida T."/>
            <person name="Shimamura S."/>
            <person name="Takaki Y."/>
            <person name="Nagai Y."/>
            <person name="Toyoda A."/>
            <person name="Suzuki Y."/>
            <person name="Arimoto A."/>
            <person name="Ishii H."/>
            <person name="Satoh N."/>
            <person name="Nishiyama T."/>
            <person name="Hasebe M."/>
            <person name="Maruyama T."/>
            <person name="Minagawa J."/>
            <person name="Obokata J."/>
            <person name="Shigenobu S."/>
        </authorList>
    </citation>
    <scope>NUCLEOTIDE SEQUENCE [LARGE SCALE GENOMIC DNA]</scope>
</reference>